<dbReference type="Proteomes" id="UP000487649">
    <property type="component" value="Unassembled WGS sequence"/>
</dbReference>
<evidence type="ECO:0000313" key="3">
    <source>
        <dbReference type="Proteomes" id="UP000487649"/>
    </source>
</evidence>
<dbReference type="EMBL" id="WMQE01000005">
    <property type="protein sequence ID" value="MTK20435.1"/>
    <property type="molecule type" value="Genomic_DNA"/>
</dbReference>
<dbReference type="Pfam" id="PF02559">
    <property type="entry name" value="CarD_TRCF_RID"/>
    <property type="match status" value="1"/>
</dbReference>
<dbReference type="Gene3D" id="1.20.58.1290">
    <property type="entry name" value="CarD-like, C-terminal domain"/>
    <property type="match status" value="1"/>
</dbReference>
<dbReference type="AlphaFoldDB" id="A0A9X4XD58"/>
<evidence type="ECO:0000313" key="2">
    <source>
        <dbReference type="EMBL" id="MTK20435.1"/>
    </source>
</evidence>
<name>A0A9X4XD58_9FIRM</name>
<dbReference type="InterPro" id="IPR003711">
    <property type="entry name" value="CarD-like/TRCF_RID"/>
</dbReference>
<dbReference type="GeneID" id="60058176"/>
<evidence type="ECO:0000259" key="1">
    <source>
        <dbReference type="SMART" id="SM01058"/>
    </source>
</evidence>
<dbReference type="InterPro" id="IPR042215">
    <property type="entry name" value="CarD-like_C"/>
</dbReference>
<comment type="caution">
    <text evidence="2">The sequence shown here is derived from an EMBL/GenBank/DDBJ whole genome shotgun (WGS) entry which is preliminary data.</text>
</comment>
<dbReference type="SMART" id="SM01058">
    <property type="entry name" value="CarD_TRCF"/>
    <property type="match status" value="1"/>
</dbReference>
<gene>
    <name evidence="2" type="ORF">GMA92_03140</name>
</gene>
<dbReference type="RefSeq" id="WP_006783860.1">
    <property type="nucleotide sequence ID" value="NZ_CABJBH010000022.1"/>
</dbReference>
<dbReference type="Gene3D" id="2.40.10.170">
    <property type="match status" value="1"/>
</dbReference>
<reference evidence="2 3" key="1">
    <citation type="journal article" date="2019" name="Nat. Med.">
        <title>A library of human gut bacterial isolates paired with longitudinal multiomics data enables mechanistic microbiome research.</title>
        <authorList>
            <person name="Poyet M."/>
            <person name="Groussin M."/>
            <person name="Gibbons S.M."/>
            <person name="Avila-Pacheco J."/>
            <person name="Jiang X."/>
            <person name="Kearney S.M."/>
            <person name="Perrotta A.R."/>
            <person name="Berdy B."/>
            <person name="Zhao S."/>
            <person name="Lieberman T.D."/>
            <person name="Swanson P.K."/>
            <person name="Smith M."/>
            <person name="Roesemann S."/>
            <person name="Alexander J.E."/>
            <person name="Rich S.A."/>
            <person name="Livny J."/>
            <person name="Vlamakis H."/>
            <person name="Clish C."/>
            <person name="Bullock K."/>
            <person name="Deik A."/>
            <person name="Scott J."/>
            <person name="Pierce K.A."/>
            <person name="Xavier R.J."/>
            <person name="Alm E.J."/>
        </authorList>
    </citation>
    <scope>NUCLEOTIDE SEQUENCE [LARGE SCALE GENOMIC DNA]</scope>
    <source>
        <strain evidence="2 3">BIOML-A198</strain>
    </source>
</reference>
<protein>
    <submittedName>
        <fullName evidence="2">CarD family transcriptional regulator</fullName>
    </submittedName>
</protein>
<dbReference type="OrthoDB" id="9786074at2"/>
<feature type="domain" description="CarD-like/TRCF RNAP-interacting" evidence="1">
    <location>
        <begin position="1"/>
        <end position="112"/>
    </location>
</feature>
<proteinExistence type="predicted"/>
<sequence>MFRIDDYIVYGLTGVCKVKGIKEECFLNYPAQSFYILSPISSPEMTIKVSVAHGNETIRMVHSKDEVNQLIQGIPDLELLWIKDDRERNQKFRCMVKQGNCSDLITIVKTIYSYRTLEDFKGTRLNKSDDEVFEIAEKLLNEELGFILDLNPEEIPNYIEQYIA</sequence>
<organism evidence="2 3">
    <name type="scientific">Turicibacter sanguinis</name>
    <dbReference type="NCBI Taxonomy" id="154288"/>
    <lineage>
        <taxon>Bacteria</taxon>
        <taxon>Bacillati</taxon>
        <taxon>Bacillota</taxon>
        <taxon>Erysipelotrichia</taxon>
        <taxon>Erysipelotrichales</taxon>
        <taxon>Turicibacteraceae</taxon>
        <taxon>Turicibacter</taxon>
    </lineage>
</organism>
<accession>A0A9X4XD58</accession>